<dbReference type="FunFam" id="3.30.300.30:FF:000008">
    <property type="entry name" value="2,3-dihydroxybenzoate-AMP ligase"/>
    <property type="match status" value="1"/>
</dbReference>
<evidence type="ECO:0000259" key="3">
    <source>
        <dbReference type="Pfam" id="PF00501"/>
    </source>
</evidence>
<dbReference type="InterPro" id="IPR000873">
    <property type="entry name" value="AMP-dep_synth/lig_dom"/>
</dbReference>
<feature type="domain" description="AMP-dependent synthetase/ligase" evidence="3">
    <location>
        <begin position="14"/>
        <end position="378"/>
    </location>
</feature>
<evidence type="ECO:0000259" key="4">
    <source>
        <dbReference type="Pfam" id="PF13193"/>
    </source>
</evidence>
<dbReference type="PANTHER" id="PTHR43767:SF1">
    <property type="entry name" value="NONRIBOSOMAL PEPTIDE SYNTHASE PES1 (EUROFUNG)-RELATED"/>
    <property type="match status" value="1"/>
</dbReference>
<dbReference type="InterPro" id="IPR025110">
    <property type="entry name" value="AMP-bd_C"/>
</dbReference>
<comment type="caution">
    <text evidence="5">The sequence shown here is derived from an EMBL/GenBank/DDBJ whole genome shotgun (WGS) entry which is preliminary data.</text>
</comment>
<dbReference type="Gene3D" id="3.30.300.30">
    <property type="match status" value="1"/>
</dbReference>
<gene>
    <name evidence="5" type="ORF">HNQ70_001097</name>
</gene>
<dbReference type="RefSeq" id="WP_183965052.1">
    <property type="nucleotide sequence ID" value="NZ_BAABEW010000017.1"/>
</dbReference>
<dbReference type="InterPro" id="IPR050237">
    <property type="entry name" value="ATP-dep_AMP-bd_enzyme"/>
</dbReference>
<proteinExistence type="inferred from homology"/>
<dbReference type="Pfam" id="PF13193">
    <property type="entry name" value="AMP-binding_C"/>
    <property type="match status" value="1"/>
</dbReference>
<dbReference type="GO" id="GO:0016878">
    <property type="term" value="F:acid-thiol ligase activity"/>
    <property type="evidence" value="ECO:0007669"/>
    <property type="project" value="UniProtKB-ARBA"/>
</dbReference>
<keyword evidence="6" id="KW-1185">Reference proteome</keyword>
<evidence type="ECO:0000313" key="6">
    <source>
        <dbReference type="Proteomes" id="UP000532440"/>
    </source>
</evidence>
<reference evidence="5 6" key="1">
    <citation type="submission" date="2020-08" db="EMBL/GenBank/DDBJ databases">
        <title>Genomic Encyclopedia of Type Strains, Phase IV (KMG-IV): sequencing the most valuable type-strain genomes for metagenomic binning, comparative biology and taxonomic classification.</title>
        <authorList>
            <person name="Goeker M."/>
        </authorList>
    </citation>
    <scope>NUCLEOTIDE SEQUENCE [LARGE SCALE GENOMIC DNA]</scope>
    <source>
        <strain evidence="5 6">DSM 29781</strain>
    </source>
</reference>
<organism evidence="5 6">
    <name type="scientific">Quisquiliibacterium transsilvanicum</name>
    <dbReference type="NCBI Taxonomy" id="1549638"/>
    <lineage>
        <taxon>Bacteria</taxon>
        <taxon>Pseudomonadati</taxon>
        <taxon>Pseudomonadota</taxon>
        <taxon>Betaproteobacteria</taxon>
        <taxon>Burkholderiales</taxon>
        <taxon>Burkholderiaceae</taxon>
        <taxon>Quisquiliibacterium</taxon>
    </lineage>
</organism>
<dbReference type="Pfam" id="PF00501">
    <property type="entry name" value="AMP-binding"/>
    <property type="match status" value="1"/>
</dbReference>
<dbReference type="EC" id="6.2.1.-" evidence="5"/>
<dbReference type="Proteomes" id="UP000532440">
    <property type="component" value="Unassembled WGS sequence"/>
</dbReference>
<sequence length="527" mass="57891">MEYEKTVLEHSRLRARDRADKPAFITPTRSWSFAELDAFSNRIAQGLLAIGIGHGDRVAILTKHTTECFALMLGAQKIGAVCMPVNWRLAAPEVEYVVDHGEAKLMVVDAEFLQFVAPLALPKVKLRLLTDRAVDGGPVLLETWASAHEAIDPGYDGQRDDTALQLYSSGTTGLPKGVELSHRSLAAAFERTVPECMEYSGNDSVMLNALPTFHIAGIGMALIAYIDGGTTIMMPEFDPARVLDAIEQHRITHAFLVPAMIQFMLQVPGAERRDYSSLRAIAYGASPISERVLVDALRTLKCNFIQVYGLTETTGAIAALPPEDHVPEGPKAFLLRSAGKAIRAVDIGVFDPASGQRLPDDQVGEIWIRSPQNMKGYWRNDKATADAFVDLDERGVGWFRSGDAGYMRNGYVFMHDRIKDMIISGGENIYPAEVENVLMKHPDVADGAVIGVPDSTWGEAVKAVVVLKPGAETTGAAIIAFMRERIAHYKCPKSVDIVQEIPRNPSGKILKRVLREPYWKGRERNVA</sequence>
<dbReference type="InterPro" id="IPR042099">
    <property type="entry name" value="ANL_N_sf"/>
</dbReference>
<feature type="domain" description="AMP-binding enzyme C-terminal" evidence="4">
    <location>
        <begin position="433"/>
        <end position="508"/>
    </location>
</feature>
<evidence type="ECO:0000256" key="1">
    <source>
        <dbReference type="ARBA" id="ARBA00006432"/>
    </source>
</evidence>
<dbReference type="InterPro" id="IPR045851">
    <property type="entry name" value="AMP-bd_C_sf"/>
</dbReference>
<dbReference type="AlphaFoldDB" id="A0A7W8M7T1"/>
<keyword evidence="2 5" id="KW-0436">Ligase</keyword>
<evidence type="ECO:0000313" key="5">
    <source>
        <dbReference type="EMBL" id="MBB5271093.1"/>
    </source>
</evidence>
<evidence type="ECO:0000256" key="2">
    <source>
        <dbReference type="ARBA" id="ARBA00022598"/>
    </source>
</evidence>
<protein>
    <submittedName>
        <fullName evidence="5">Fatty-acyl-CoA synthase</fullName>
        <ecNumber evidence="5">6.2.1.-</ecNumber>
    </submittedName>
</protein>
<dbReference type="Gene3D" id="3.40.50.12780">
    <property type="entry name" value="N-terminal domain of ligase-like"/>
    <property type="match status" value="1"/>
</dbReference>
<dbReference type="CDD" id="cd17631">
    <property type="entry name" value="FACL_FadD13-like"/>
    <property type="match status" value="1"/>
</dbReference>
<dbReference type="EMBL" id="JACHGB010000002">
    <property type="protein sequence ID" value="MBB5271093.1"/>
    <property type="molecule type" value="Genomic_DNA"/>
</dbReference>
<accession>A0A7W8M7T1</accession>
<dbReference type="SUPFAM" id="SSF56801">
    <property type="entry name" value="Acetyl-CoA synthetase-like"/>
    <property type="match status" value="1"/>
</dbReference>
<dbReference type="NCBIfam" id="NF004837">
    <property type="entry name" value="PRK06187.1"/>
    <property type="match status" value="1"/>
</dbReference>
<dbReference type="PANTHER" id="PTHR43767">
    <property type="entry name" value="LONG-CHAIN-FATTY-ACID--COA LIGASE"/>
    <property type="match status" value="1"/>
</dbReference>
<comment type="similarity">
    <text evidence="1">Belongs to the ATP-dependent AMP-binding enzyme family.</text>
</comment>
<name>A0A7W8M7T1_9BURK</name>